<feature type="transmembrane region" description="Helical" evidence="2">
    <location>
        <begin position="158"/>
        <end position="180"/>
    </location>
</feature>
<keyword evidence="2" id="KW-0472">Membrane</keyword>
<dbReference type="InterPro" id="IPR046231">
    <property type="entry name" value="DUF6264"/>
</dbReference>
<dbReference type="AlphaFoldDB" id="A0A1B1BKU5"/>
<reference evidence="3 4" key="1">
    <citation type="submission" date="2016-06" db="EMBL/GenBank/DDBJ databases">
        <title>Genome sequencing of Cryobacterium arcticum PAMC 27867.</title>
        <authorList>
            <person name="Lee J."/>
            <person name="Kim O.-S."/>
        </authorList>
    </citation>
    <scope>NUCLEOTIDE SEQUENCE [LARGE SCALE GENOMIC DNA]</scope>
    <source>
        <strain evidence="3 4">PAMC 27867</strain>
    </source>
</reference>
<keyword evidence="4" id="KW-1185">Reference proteome</keyword>
<sequence>MAENTGTPAPHHQAATPPADYRPRPRYGELAPEGWTWSPPQDASAPAAPAASESESASAAPVAQGSAEKPVPAPPGWDRPVTLGLLILGLLATFVTIAVLDALPQAVQMLYTQEGLGDYSPAPIVATMITAGSISQAIVWLVTAAVSILLLVRSRRAFYVPLIGGVVAFVLIFVFMTIIVGSDSTLIDFYSRP</sequence>
<keyword evidence="2" id="KW-1133">Transmembrane helix</keyword>
<dbReference type="KEGG" id="cart:PA27867_2326"/>
<accession>A0A1B1BKU5</accession>
<organism evidence="3 4">
    <name type="scientific">Cryobacterium arcticum</name>
    <dbReference type="NCBI Taxonomy" id="670052"/>
    <lineage>
        <taxon>Bacteria</taxon>
        <taxon>Bacillati</taxon>
        <taxon>Actinomycetota</taxon>
        <taxon>Actinomycetes</taxon>
        <taxon>Micrococcales</taxon>
        <taxon>Microbacteriaceae</taxon>
        <taxon>Cryobacterium</taxon>
    </lineage>
</organism>
<evidence type="ECO:0000313" key="3">
    <source>
        <dbReference type="EMBL" id="ANP73277.1"/>
    </source>
</evidence>
<evidence type="ECO:0000313" key="4">
    <source>
        <dbReference type="Proteomes" id="UP000092582"/>
    </source>
</evidence>
<feature type="region of interest" description="Disordered" evidence="1">
    <location>
        <begin position="1"/>
        <end position="74"/>
    </location>
</feature>
<feature type="transmembrane region" description="Helical" evidence="2">
    <location>
        <begin position="124"/>
        <end position="151"/>
    </location>
</feature>
<keyword evidence="2" id="KW-0812">Transmembrane</keyword>
<dbReference type="Pfam" id="PF19779">
    <property type="entry name" value="DUF6264"/>
    <property type="match status" value="1"/>
</dbReference>
<feature type="compositionally biased region" description="Low complexity" evidence="1">
    <location>
        <begin position="7"/>
        <end position="19"/>
    </location>
</feature>
<name>A0A1B1BKU5_9MICO</name>
<evidence type="ECO:0000256" key="1">
    <source>
        <dbReference type="SAM" id="MobiDB-lite"/>
    </source>
</evidence>
<feature type="transmembrane region" description="Helical" evidence="2">
    <location>
        <begin position="83"/>
        <end position="104"/>
    </location>
</feature>
<dbReference type="Proteomes" id="UP000092582">
    <property type="component" value="Chromosome 1"/>
</dbReference>
<dbReference type="EMBL" id="CP016282">
    <property type="protein sequence ID" value="ANP73277.1"/>
    <property type="molecule type" value="Genomic_DNA"/>
</dbReference>
<protein>
    <submittedName>
        <fullName evidence="3">Uncharacterized protein</fullName>
    </submittedName>
</protein>
<proteinExistence type="predicted"/>
<gene>
    <name evidence="3" type="ORF">PA27867_2326</name>
</gene>
<evidence type="ECO:0000256" key="2">
    <source>
        <dbReference type="SAM" id="Phobius"/>
    </source>
</evidence>
<dbReference type="STRING" id="670052.PA27867_2326"/>
<feature type="compositionally biased region" description="Low complexity" evidence="1">
    <location>
        <begin position="43"/>
        <end position="61"/>
    </location>
</feature>